<proteinExistence type="predicted"/>
<reference evidence="2 3" key="1">
    <citation type="submission" date="2019-09" db="EMBL/GenBank/DDBJ databases">
        <authorList>
            <person name="Chandra G."/>
            <person name="Truman W A."/>
        </authorList>
    </citation>
    <scope>NUCLEOTIDE SEQUENCE [LARGE SCALE GENOMIC DNA]</scope>
    <source>
        <strain evidence="2">PS685</strain>
    </source>
</reference>
<dbReference type="Proteomes" id="UP000326437">
    <property type="component" value="Unassembled WGS sequence"/>
</dbReference>
<organism evidence="2 3">
    <name type="scientific">Pseudomonas fluorescens</name>
    <dbReference type="NCBI Taxonomy" id="294"/>
    <lineage>
        <taxon>Bacteria</taxon>
        <taxon>Pseudomonadati</taxon>
        <taxon>Pseudomonadota</taxon>
        <taxon>Gammaproteobacteria</taxon>
        <taxon>Pseudomonadales</taxon>
        <taxon>Pseudomonadaceae</taxon>
        <taxon>Pseudomonas</taxon>
    </lineage>
</organism>
<evidence type="ECO:0000256" key="1">
    <source>
        <dbReference type="SAM" id="MobiDB-lite"/>
    </source>
</evidence>
<sequence>MSAATASGNANSSNTSSGHGALTSHATRADNHSSASAASGVPLMPGRPVQVCTAVSRKPAIIARPKPNSSSCRCQPSHPPAGCQSAIEPLKAASHSGMASMANRQPARKNGRKANRNNGAMAIAFRRSSTCIKTSPLPCCPPGADLRAPRSIRLQSSGIADLLQLSQIKCARAVPSLRPLPGLAH</sequence>
<name>A0A5E7A7A2_PSEFL</name>
<accession>A0A5E7A7A2</accession>
<protein>
    <submittedName>
        <fullName evidence="2">Uncharacterized protein</fullName>
    </submittedName>
</protein>
<feature type="compositionally biased region" description="Low complexity" evidence="1">
    <location>
        <begin position="1"/>
        <end position="21"/>
    </location>
</feature>
<evidence type="ECO:0000313" key="2">
    <source>
        <dbReference type="EMBL" id="VVN74928.1"/>
    </source>
</evidence>
<evidence type="ECO:0000313" key="3">
    <source>
        <dbReference type="Proteomes" id="UP000326437"/>
    </source>
</evidence>
<gene>
    <name evidence="2" type="ORF">PS685_05246</name>
</gene>
<dbReference type="AlphaFoldDB" id="A0A5E7A7A2"/>
<dbReference type="EMBL" id="CABVHO010000317">
    <property type="protein sequence ID" value="VVN74928.1"/>
    <property type="molecule type" value="Genomic_DNA"/>
</dbReference>
<feature type="region of interest" description="Disordered" evidence="1">
    <location>
        <begin position="1"/>
        <end position="43"/>
    </location>
</feature>